<reference evidence="1" key="1">
    <citation type="submission" date="2014-09" db="EMBL/GenBank/DDBJ databases">
        <authorList>
            <person name="Magalhaes I.L.F."/>
            <person name="Oliveira U."/>
            <person name="Santos F.R."/>
            <person name="Vidigal T.H.D.A."/>
            <person name="Brescovit A.D."/>
            <person name="Santos A.J."/>
        </authorList>
    </citation>
    <scope>NUCLEOTIDE SEQUENCE</scope>
    <source>
        <tissue evidence="1">Shoot tissue taken approximately 20 cm above the soil surface</tissue>
    </source>
</reference>
<protein>
    <submittedName>
        <fullName evidence="1">Uncharacterized protein</fullName>
    </submittedName>
</protein>
<dbReference type="EMBL" id="GBRH01253315">
    <property type="protein sequence ID" value="JAD44580.1"/>
    <property type="molecule type" value="Transcribed_RNA"/>
</dbReference>
<accession>A0A0A9A6F7</accession>
<reference evidence="1" key="2">
    <citation type="journal article" date="2015" name="Data Brief">
        <title>Shoot transcriptome of the giant reed, Arundo donax.</title>
        <authorList>
            <person name="Barrero R.A."/>
            <person name="Guerrero F.D."/>
            <person name="Moolhuijzen P."/>
            <person name="Goolsby J.A."/>
            <person name="Tidwell J."/>
            <person name="Bellgard S.E."/>
            <person name="Bellgard M.I."/>
        </authorList>
    </citation>
    <scope>NUCLEOTIDE SEQUENCE</scope>
    <source>
        <tissue evidence="1">Shoot tissue taken approximately 20 cm above the soil surface</tissue>
    </source>
</reference>
<sequence length="30" mass="3705">MRVAYFIYNPNIRQLQSSNCRVRNYCIIRI</sequence>
<organism evidence="1">
    <name type="scientific">Arundo donax</name>
    <name type="common">Giant reed</name>
    <name type="synonym">Donax arundinaceus</name>
    <dbReference type="NCBI Taxonomy" id="35708"/>
    <lineage>
        <taxon>Eukaryota</taxon>
        <taxon>Viridiplantae</taxon>
        <taxon>Streptophyta</taxon>
        <taxon>Embryophyta</taxon>
        <taxon>Tracheophyta</taxon>
        <taxon>Spermatophyta</taxon>
        <taxon>Magnoliopsida</taxon>
        <taxon>Liliopsida</taxon>
        <taxon>Poales</taxon>
        <taxon>Poaceae</taxon>
        <taxon>PACMAD clade</taxon>
        <taxon>Arundinoideae</taxon>
        <taxon>Arundineae</taxon>
        <taxon>Arundo</taxon>
    </lineage>
</organism>
<evidence type="ECO:0000313" key="1">
    <source>
        <dbReference type="EMBL" id="JAD44580.1"/>
    </source>
</evidence>
<name>A0A0A9A6F7_ARUDO</name>
<dbReference type="AlphaFoldDB" id="A0A0A9A6F7"/>
<proteinExistence type="predicted"/>